<organism evidence="2 3">
    <name type="scientific">Dovyalis caffra</name>
    <dbReference type="NCBI Taxonomy" id="77055"/>
    <lineage>
        <taxon>Eukaryota</taxon>
        <taxon>Viridiplantae</taxon>
        <taxon>Streptophyta</taxon>
        <taxon>Embryophyta</taxon>
        <taxon>Tracheophyta</taxon>
        <taxon>Spermatophyta</taxon>
        <taxon>Magnoliopsida</taxon>
        <taxon>eudicotyledons</taxon>
        <taxon>Gunneridae</taxon>
        <taxon>Pentapetalae</taxon>
        <taxon>rosids</taxon>
        <taxon>fabids</taxon>
        <taxon>Malpighiales</taxon>
        <taxon>Salicaceae</taxon>
        <taxon>Flacourtieae</taxon>
        <taxon>Dovyalis</taxon>
    </lineage>
</organism>
<name>A0AAV1RV93_9ROSI</name>
<gene>
    <name evidence="2" type="ORF">DCAF_LOCUS15694</name>
</gene>
<keyword evidence="1" id="KW-0812">Transmembrane</keyword>
<keyword evidence="1" id="KW-0472">Membrane</keyword>
<keyword evidence="3" id="KW-1185">Reference proteome</keyword>
<sequence>MGLWSKTKAVKELNFGDPQPSISHNQTSTYRQSPKAFFTSTRYTPANTNISFGFKELCLESWELTLAKHYPRALLSATDSDNLGWFGKKMWAFLDKIREEEEIFRVAFENELKLDLERQGVLEKSVASSIVLAYLMVAFVRWSILFVFGLEETKCVGSVRSHVDM</sequence>
<feature type="transmembrane region" description="Helical" evidence="1">
    <location>
        <begin position="126"/>
        <end position="150"/>
    </location>
</feature>
<comment type="caution">
    <text evidence="2">The sequence shown here is derived from an EMBL/GenBank/DDBJ whole genome shotgun (WGS) entry which is preliminary data.</text>
</comment>
<dbReference type="Proteomes" id="UP001314170">
    <property type="component" value="Unassembled WGS sequence"/>
</dbReference>
<dbReference type="EMBL" id="CAWUPB010001160">
    <property type="protein sequence ID" value="CAK7340609.1"/>
    <property type="molecule type" value="Genomic_DNA"/>
</dbReference>
<proteinExistence type="predicted"/>
<evidence type="ECO:0000313" key="2">
    <source>
        <dbReference type="EMBL" id="CAK7340609.1"/>
    </source>
</evidence>
<dbReference type="AlphaFoldDB" id="A0AAV1RV93"/>
<reference evidence="2 3" key="1">
    <citation type="submission" date="2024-01" db="EMBL/GenBank/DDBJ databases">
        <authorList>
            <person name="Waweru B."/>
        </authorList>
    </citation>
    <scope>NUCLEOTIDE SEQUENCE [LARGE SCALE GENOMIC DNA]</scope>
</reference>
<evidence type="ECO:0000256" key="1">
    <source>
        <dbReference type="SAM" id="Phobius"/>
    </source>
</evidence>
<accession>A0AAV1RV93</accession>
<keyword evidence="1" id="KW-1133">Transmembrane helix</keyword>
<evidence type="ECO:0000313" key="3">
    <source>
        <dbReference type="Proteomes" id="UP001314170"/>
    </source>
</evidence>
<protein>
    <submittedName>
        <fullName evidence="2">Uncharacterized protein</fullName>
    </submittedName>
</protein>